<comment type="similarity">
    <text evidence="2">Belongs to the BPI/LBP/Plunc superfamily. Plunc family.</text>
</comment>
<reference evidence="8" key="3">
    <citation type="submission" date="2025-09" db="UniProtKB">
        <authorList>
            <consortium name="Ensembl"/>
        </authorList>
    </citation>
    <scope>IDENTIFICATION</scope>
</reference>
<gene>
    <name evidence="8" type="primary">BPIFA2</name>
</gene>
<dbReference type="InterPro" id="IPR017943">
    <property type="entry name" value="Bactericidal_perm-incr_a/b_dom"/>
</dbReference>
<feature type="chain" id="PRO_5040412291" evidence="6">
    <location>
        <begin position="20"/>
        <end position="249"/>
    </location>
</feature>
<dbReference type="Proteomes" id="UP000694387">
    <property type="component" value="Chromosome 15"/>
</dbReference>
<evidence type="ECO:0000256" key="1">
    <source>
        <dbReference type="ARBA" id="ARBA00004613"/>
    </source>
</evidence>
<keyword evidence="9" id="KW-1185">Reference proteome</keyword>
<dbReference type="GeneID" id="106833745"/>
<sequence length="249" mass="26973">MFQLWKLLLLCGLLAGTSASFLEDLRGKLDDVFNKLKPDLEKGAETIDKALEGVFQKVKGDLKTIQDSEIWQQAKQKFQEAEKLVENTLSKILPTVDGSLGLKISNSNIQDLKAELAPDGKGATLRIPITSTASVSLPVIGQVVDLKASLELQTDVRVETDAQTGLPSVVLGECSDDSASISLTLLDNRSKLVSRVVDSLTGVLSKAVSSLVQRQACPLIRVFLHSLDISSFDDLISKLEQGVQLPLDF</sequence>
<evidence type="ECO:0000256" key="6">
    <source>
        <dbReference type="SAM" id="SignalP"/>
    </source>
</evidence>
<evidence type="ECO:0000313" key="8">
    <source>
        <dbReference type="Ensembl" id="ENSEASP00005011085.2"/>
    </source>
</evidence>
<dbReference type="GeneTree" id="ENSGT01100000263546"/>
<name>A0A8C4LF88_EQUAS</name>
<keyword evidence="3" id="KW-0964">Secreted</keyword>
<keyword evidence="5" id="KW-1015">Disulfide bond</keyword>
<comment type="subcellular location">
    <subcellularLocation>
        <location evidence="1">Secreted</location>
    </subcellularLocation>
</comment>
<reference evidence="8 9" key="1">
    <citation type="journal article" date="2020" name="Nat. Commun.">
        <title>Donkey genomes provide new insights into domestication and selection for coat color.</title>
        <authorList>
            <person name="Wang"/>
            <person name="C."/>
            <person name="Li"/>
            <person name="H."/>
            <person name="Guo"/>
            <person name="Y."/>
            <person name="Huang"/>
            <person name="J."/>
            <person name="Sun"/>
            <person name="Y."/>
            <person name="Min"/>
            <person name="J."/>
            <person name="Wang"/>
            <person name="J."/>
            <person name="Fang"/>
            <person name="X."/>
            <person name="Zhao"/>
            <person name="Z."/>
            <person name="Wang"/>
            <person name="S."/>
            <person name="Zhang"/>
            <person name="Y."/>
            <person name="Liu"/>
            <person name="Q."/>
            <person name="Jiang"/>
            <person name="Q."/>
            <person name="Wang"/>
            <person name="X."/>
            <person name="Guo"/>
            <person name="Y."/>
            <person name="Yang"/>
            <person name="C."/>
            <person name="Wang"/>
            <person name="Y."/>
            <person name="Tian"/>
            <person name="F."/>
            <person name="Zhuang"/>
            <person name="G."/>
            <person name="Fan"/>
            <person name="Y."/>
            <person name="Gao"/>
            <person name="Q."/>
            <person name="Li"/>
            <person name="Y."/>
            <person name="Ju"/>
            <person name="Z."/>
            <person name="Li"/>
            <person name="J."/>
            <person name="Li"/>
            <person name="R."/>
            <person name="Hou"/>
            <person name="M."/>
            <person name="Yang"/>
            <person name="G."/>
            <person name="Liu"/>
            <person name="G."/>
            <person name="Liu"/>
            <person name="W."/>
            <person name="Guo"/>
            <person name="J."/>
            <person name="Pan"/>
            <person name="S."/>
            <person name="Fan"/>
            <person name="G."/>
            <person name="Zhang"/>
            <person name="W."/>
            <person name="Zhang"/>
            <person name="R."/>
            <person name="Yu"/>
            <person name="J."/>
            <person name="Zhang"/>
            <person name="X."/>
            <person name="Yin"/>
            <person name="Q."/>
            <person name="Ji"/>
            <person name="C."/>
            <person name="Jin"/>
            <person name="Y."/>
            <person name="Yue"/>
            <person name="G."/>
            <person name="Liu"/>
            <person name="M."/>
            <person name="Xu"/>
            <person name="J."/>
            <person name="Liu"/>
            <person name="S."/>
            <person name="Jordana"/>
            <person name="J."/>
            <person name="Noce"/>
            <person name="A."/>
            <person name="Amills"/>
            <person name="M."/>
            <person name="Wu"/>
            <person name="D.D."/>
            <person name="Li"/>
            <person name="S."/>
            <person name="Zhou"/>
            <person name="X. and Zhong"/>
            <person name="J."/>
        </authorList>
    </citation>
    <scope>NUCLEOTIDE SEQUENCE [LARGE SCALE GENOMIC DNA]</scope>
</reference>
<proteinExistence type="inferred from homology"/>
<dbReference type="InterPro" id="IPR017942">
    <property type="entry name" value="Lipid-bd_serum_glycop_N"/>
</dbReference>
<dbReference type="GO" id="GO:0001530">
    <property type="term" value="F:lipopolysaccharide binding"/>
    <property type="evidence" value="ECO:0007669"/>
    <property type="project" value="Ensembl"/>
</dbReference>
<feature type="domain" description="Lipid-binding serum glycoprotein N-terminal" evidence="7">
    <location>
        <begin position="90"/>
        <end position="227"/>
    </location>
</feature>
<feature type="signal peptide" evidence="6">
    <location>
        <begin position="1"/>
        <end position="19"/>
    </location>
</feature>
<evidence type="ECO:0000256" key="4">
    <source>
        <dbReference type="ARBA" id="ARBA00022729"/>
    </source>
</evidence>
<dbReference type="PANTHER" id="PTHR47145:SF1">
    <property type="entry name" value="BPI FOLD-CONTAINING FAMILY A MEMBER 2"/>
    <property type="match status" value="1"/>
</dbReference>
<accession>A0A8C4LF88</accession>
<dbReference type="OrthoDB" id="9838142at2759"/>
<reference evidence="8" key="2">
    <citation type="submission" date="2025-08" db="UniProtKB">
        <authorList>
            <consortium name="Ensembl"/>
        </authorList>
    </citation>
    <scope>IDENTIFICATION</scope>
</reference>
<evidence type="ECO:0000256" key="5">
    <source>
        <dbReference type="ARBA" id="ARBA00023157"/>
    </source>
</evidence>
<keyword evidence="4 6" id="KW-0732">Signal</keyword>
<evidence type="ECO:0000256" key="2">
    <source>
        <dbReference type="ARBA" id="ARBA00009020"/>
    </source>
</evidence>
<dbReference type="Gene3D" id="3.15.10.10">
    <property type="entry name" value="Bactericidal permeability-increasing protein, domain 1"/>
    <property type="match status" value="1"/>
</dbReference>
<dbReference type="GO" id="GO:0070062">
    <property type="term" value="C:extracellular exosome"/>
    <property type="evidence" value="ECO:0007669"/>
    <property type="project" value="TreeGrafter"/>
</dbReference>
<evidence type="ECO:0000259" key="7">
    <source>
        <dbReference type="Pfam" id="PF01273"/>
    </source>
</evidence>
<dbReference type="SUPFAM" id="SSF55394">
    <property type="entry name" value="Bactericidal permeability-increasing protein, BPI"/>
    <property type="match status" value="1"/>
</dbReference>
<dbReference type="KEGG" id="eai:106833745"/>
<evidence type="ECO:0000256" key="3">
    <source>
        <dbReference type="ARBA" id="ARBA00022525"/>
    </source>
</evidence>
<dbReference type="Pfam" id="PF01273">
    <property type="entry name" value="LBP_BPI_CETP"/>
    <property type="match status" value="1"/>
</dbReference>
<dbReference type="Ensembl" id="ENSEAST00005012051.2">
    <property type="protein sequence ID" value="ENSEASP00005011085.2"/>
    <property type="gene ID" value="ENSEASG00005007789.2"/>
</dbReference>
<dbReference type="PANTHER" id="PTHR47145">
    <property type="entry name" value="BPI FOLD-CONTAINING FAMILY A MEMBER 2"/>
    <property type="match status" value="1"/>
</dbReference>
<dbReference type="GO" id="GO:0030141">
    <property type="term" value="C:secretory granule"/>
    <property type="evidence" value="ECO:0007669"/>
    <property type="project" value="TreeGrafter"/>
</dbReference>
<dbReference type="InterPro" id="IPR052507">
    <property type="entry name" value="BPI_fold-antibacterial"/>
</dbReference>
<evidence type="ECO:0000313" key="9">
    <source>
        <dbReference type="Proteomes" id="UP000694387"/>
    </source>
</evidence>
<organism evidence="8 9">
    <name type="scientific">Equus asinus</name>
    <name type="common">Donkey</name>
    <name type="synonym">Equus africanus asinus</name>
    <dbReference type="NCBI Taxonomy" id="9793"/>
    <lineage>
        <taxon>Eukaryota</taxon>
        <taxon>Metazoa</taxon>
        <taxon>Chordata</taxon>
        <taxon>Craniata</taxon>
        <taxon>Vertebrata</taxon>
        <taxon>Euteleostomi</taxon>
        <taxon>Mammalia</taxon>
        <taxon>Eutheria</taxon>
        <taxon>Laurasiatheria</taxon>
        <taxon>Perissodactyla</taxon>
        <taxon>Equidae</taxon>
        <taxon>Equus</taxon>
    </lineage>
</organism>
<dbReference type="AlphaFoldDB" id="A0A8C4LF88"/>
<protein>
    <submittedName>
        <fullName evidence="8">BPI fold containing family A member 2</fullName>
    </submittedName>
</protein>